<organism evidence="1 2">
    <name type="scientific">Lophiostoma macrostomum CBS 122681</name>
    <dbReference type="NCBI Taxonomy" id="1314788"/>
    <lineage>
        <taxon>Eukaryota</taxon>
        <taxon>Fungi</taxon>
        <taxon>Dikarya</taxon>
        <taxon>Ascomycota</taxon>
        <taxon>Pezizomycotina</taxon>
        <taxon>Dothideomycetes</taxon>
        <taxon>Pleosporomycetidae</taxon>
        <taxon>Pleosporales</taxon>
        <taxon>Lophiostomataceae</taxon>
        <taxon>Lophiostoma</taxon>
    </lineage>
</organism>
<protein>
    <recommendedName>
        <fullName evidence="3">F-box domain-containing protein</fullName>
    </recommendedName>
</protein>
<evidence type="ECO:0000313" key="1">
    <source>
        <dbReference type="EMBL" id="KAF2655422.1"/>
    </source>
</evidence>
<dbReference type="Proteomes" id="UP000799324">
    <property type="component" value="Unassembled WGS sequence"/>
</dbReference>
<accession>A0A6A6T6X4</accession>
<gene>
    <name evidence="1" type="ORF">K491DRAFT_716237</name>
</gene>
<dbReference type="OrthoDB" id="3683409at2759"/>
<keyword evidence="2" id="KW-1185">Reference proteome</keyword>
<evidence type="ECO:0000313" key="2">
    <source>
        <dbReference type="Proteomes" id="UP000799324"/>
    </source>
</evidence>
<proteinExistence type="predicted"/>
<reference evidence="1" key="1">
    <citation type="journal article" date="2020" name="Stud. Mycol.">
        <title>101 Dothideomycetes genomes: a test case for predicting lifestyles and emergence of pathogens.</title>
        <authorList>
            <person name="Haridas S."/>
            <person name="Albert R."/>
            <person name="Binder M."/>
            <person name="Bloem J."/>
            <person name="Labutti K."/>
            <person name="Salamov A."/>
            <person name="Andreopoulos B."/>
            <person name="Baker S."/>
            <person name="Barry K."/>
            <person name="Bills G."/>
            <person name="Bluhm B."/>
            <person name="Cannon C."/>
            <person name="Castanera R."/>
            <person name="Culley D."/>
            <person name="Daum C."/>
            <person name="Ezra D."/>
            <person name="Gonzalez J."/>
            <person name="Henrissat B."/>
            <person name="Kuo A."/>
            <person name="Liang C."/>
            <person name="Lipzen A."/>
            <person name="Lutzoni F."/>
            <person name="Magnuson J."/>
            <person name="Mondo S."/>
            <person name="Nolan M."/>
            <person name="Ohm R."/>
            <person name="Pangilinan J."/>
            <person name="Park H.-J."/>
            <person name="Ramirez L."/>
            <person name="Alfaro M."/>
            <person name="Sun H."/>
            <person name="Tritt A."/>
            <person name="Yoshinaga Y."/>
            <person name="Zwiers L.-H."/>
            <person name="Turgeon B."/>
            <person name="Goodwin S."/>
            <person name="Spatafora J."/>
            <person name="Crous P."/>
            <person name="Grigoriev I."/>
        </authorList>
    </citation>
    <scope>NUCLEOTIDE SEQUENCE</scope>
    <source>
        <strain evidence="1">CBS 122681</strain>
    </source>
</reference>
<evidence type="ECO:0008006" key="3">
    <source>
        <dbReference type="Google" id="ProtNLM"/>
    </source>
</evidence>
<dbReference type="AlphaFoldDB" id="A0A6A6T6X4"/>
<sequence>MAPSPLLYLPSELRLEIYKYLVPTRNRGIRDTDFLDGEHCSADNMRLVCRQVTSEFEHELLKDMARYHSFLPALFPCPISVESAHTFRETKYLHISLASRPSYSYHEDTVAMVLASKLLQNCVPPHIRYLHITIRSGPEPEIDVGDGPTYAQSVLDAGITVGRLTGGRLLIQKGRQYVVRNRVESST</sequence>
<dbReference type="EMBL" id="MU004349">
    <property type="protein sequence ID" value="KAF2655422.1"/>
    <property type="molecule type" value="Genomic_DNA"/>
</dbReference>
<name>A0A6A6T6X4_9PLEO</name>